<keyword evidence="5 11" id="KW-0812">Transmembrane</keyword>
<accession>A0A7W9CG45</accession>
<dbReference type="InterPro" id="IPR000531">
    <property type="entry name" value="Beta-barrel_TonB"/>
</dbReference>
<feature type="signal peptide" evidence="13">
    <location>
        <begin position="1"/>
        <end position="29"/>
    </location>
</feature>
<dbReference type="PANTHER" id="PTHR32552:SF81">
    <property type="entry name" value="TONB-DEPENDENT OUTER MEMBRANE RECEPTOR"/>
    <property type="match status" value="1"/>
</dbReference>
<gene>
    <name evidence="16" type="ORF">GGR13_000463</name>
</gene>
<evidence type="ECO:0000256" key="6">
    <source>
        <dbReference type="ARBA" id="ARBA00023004"/>
    </source>
</evidence>
<dbReference type="Pfam" id="PF07715">
    <property type="entry name" value="Plug"/>
    <property type="match status" value="1"/>
</dbReference>
<keyword evidence="10 11" id="KW-0998">Cell outer membrane</keyword>
<dbReference type="GO" id="GO:0009279">
    <property type="term" value="C:cell outer membrane"/>
    <property type="evidence" value="ECO:0007669"/>
    <property type="project" value="UniProtKB-SubCell"/>
</dbReference>
<evidence type="ECO:0000256" key="4">
    <source>
        <dbReference type="ARBA" id="ARBA00022496"/>
    </source>
</evidence>
<evidence type="ECO:0000256" key="5">
    <source>
        <dbReference type="ARBA" id="ARBA00022692"/>
    </source>
</evidence>
<dbReference type="InterPro" id="IPR039426">
    <property type="entry name" value="TonB-dep_rcpt-like"/>
</dbReference>
<keyword evidence="9 11" id="KW-0472">Membrane</keyword>
<organism evidence="16 17">
    <name type="scientific">Brevundimonas variabilis</name>
    <dbReference type="NCBI Taxonomy" id="74312"/>
    <lineage>
        <taxon>Bacteria</taxon>
        <taxon>Pseudomonadati</taxon>
        <taxon>Pseudomonadota</taxon>
        <taxon>Alphaproteobacteria</taxon>
        <taxon>Caulobacterales</taxon>
        <taxon>Caulobacteraceae</taxon>
        <taxon>Brevundimonas</taxon>
    </lineage>
</organism>
<proteinExistence type="inferred from homology"/>
<evidence type="ECO:0000259" key="14">
    <source>
        <dbReference type="Pfam" id="PF00593"/>
    </source>
</evidence>
<keyword evidence="13" id="KW-0732">Signal</keyword>
<feature type="domain" description="TonB-dependent receptor-like beta-barrel" evidence="14">
    <location>
        <begin position="331"/>
        <end position="824"/>
    </location>
</feature>
<evidence type="ECO:0000256" key="10">
    <source>
        <dbReference type="ARBA" id="ARBA00023237"/>
    </source>
</evidence>
<protein>
    <submittedName>
        <fullName evidence="16">Outer membrane receptor protein involved in Fe transport</fullName>
    </submittedName>
</protein>
<dbReference type="PANTHER" id="PTHR32552">
    <property type="entry name" value="FERRICHROME IRON RECEPTOR-RELATED"/>
    <property type="match status" value="1"/>
</dbReference>
<dbReference type="PROSITE" id="PS52016">
    <property type="entry name" value="TONB_DEPENDENT_REC_3"/>
    <property type="match status" value="1"/>
</dbReference>
<keyword evidence="2 11" id="KW-0813">Transport</keyword>
<dbReference type="Proteomes" id="UP000545037">
    <property type="component" value="Unassembled WGS sequence"/>
</dbReference>
<evidence type="ECO:0000256" key="12">
    <source>
        <dbReference type="RuleBase" id="RU003357"/>
    </source>
</evidence>
<evidence type="ECO:0000256" key="2">
    <source>
        <dbReference type="ARBA" id="ARBA00022448"/>
    </source>
</evidence>
<dbReference type="GO" id="GO:0006826">
    <property type="term" value="P:iron ion transport"/>
    <property type="evidence" value="ECO:0007669"/>
    <property type="project" value="UniProtKB-KW"/>
</dbReference>
<evidence type="ECO:0000259" key="15">
    <source>
        <dbReference type="Pfam" id="PF07715"/>
    </source>
</evidence>
<comment type="caution">
    <text evidence="16">The sequence shown here is derived from an EMBL/GenBank/DDBJ whole genome shotgun (WGS) entry which is preliminary data.</text>
</comment>
<evidence type="ECO:0000313" key="17">
    <source>
        <dbReference type="Proteomes" id="UP000545037"/>
    </source>
</evidence>
<comment type="subcellular location">
    <subcellularLocation>
        <location evidence="1 11">Cell outer membrane</location>
        <topology evidence="1 11">Multi-pass membrane protein</topology>
    </subcellularLocation>
</comment>
<dbReference type="RefSeq" id="WP_183211842.1">
    <property type="nucleotide sequence ID" value="NZ_JACHOR010000001.1"/>
</dbReference>
<comment type="similarity">
    <text evidence="11 12">Belongs to the TonB-dependent receptor family.</text>
</comment>
<evidence type="ECO:0000256" key="1">
    <source>
        <dbReference type="ARBA" id="ARBA00004571"/>
    </source>
</evidence>
<evidence type="ECO:0000256" key="3">
    <source>
        <dbReference type="ARBA" id="ARBA00022452"/>
    </source>
</evidence>
<dbReference type="EMBL" id="JACHOR010000001">
    <property type="protein sequence ID" value="MBB5744891.1"/>
    <property type="molecule type" value="Genomic_DNA"/>
</dbReference>
<feature type="domain" description="TonB-dependent receptor plug" evidence="15">
    <location>
        <begin position="52"/>
        <end position="160"/>
    </location>
</feature>
<sequence length="881" mass="94883">MRLTQILRSTASAAVVGAVAFGFAGTAFAQDQDEPTTVDDIIVTAQKREQSLQDVPIVVTSLSQEVLSDAGVRDIKDMAILTPGLTVTSTTNEASTTVRIRGVGTVGDNPGLESSVGVVIDGVYRSRNGVGFGDLGELQRIEVLKGPQGTLFGKNTSAGVINIITEAPAFTPGYSFEGTVGNYGALGVSGSVTGPITDTTAFRLYAARRIRDGFNDINIGDGPRTNLDDQNQDFWTVRGQLLFLPNDNVSLRLIADYSKRDEYCCVGTQIRTGQTYPFIDGLSEGTGQRPPAPGFATLPFSRTAYANRPTGQQIEDRGVSAEANFDLNRWGDATLTSVSSWRSWSTANGQDLDFTGADILYRVNDGEFGFEVDNLTQEFRVAGATDKLDWLVGVFATKEDINRTDSYYFGADYTPFLSFLLSANINGANPAIPVSPSIIGCFTRPGQTAQSFGACLQTGGSGRGPFGPGGAVVTVPTFQATGPGFIVGQGVRDVYDQGSESFALFTNNTYKLTEKLDLTLGLRYTYDNKSLDGLQTNINGNGATCTGALGNAAAIGGVLGANAPIFLANICLPWSNSAYANRRVAEEVNDSEVSGTFKVAYRPTDWLLTYGSFARGYKSFGYNLDRVQTGVTPNASLFFPSETVDSYEAGFKATLFNRSVLLNATYFDQTFENFQLNTFLGTAFVVESIPELTTRGVDADFLWFTPIEGLSLSAGMTYTDAQFSNFTAAELAAGANFPQLSLLPGSPPSFAPEWSFTSGFNFDRSIGSGLRMGLSMQAKYTSEYNTGSDNLPAKQQDDLTLVNGRVSLGTEDDRWTLEVWAQNLTDEEYVQVAYNAPLQGSAFQRTVQPNGTFYNPALDTQTYDAFLGQPRTFGATVRFKY</sequence>
<dbReference type="InterPro" id="IPR012910">
    <property type="entry name" value="Plug_dom"/>
</dbReference>
<dbReference type="Pfam" id="PF00593">
    <property type="entry name" value="TonB_dep_Rec_b-barrel"/>
    <property type="match status" value="1"/>
</dbReference>
<keyword evidence="17" id="KW-1185">Reference proteome</keyword>
<keyword evidence="8 12" id="KW-0798">TonB box</keyword>
<keyword evidence="6" id="KW-0408">Iron</keyword>
<dbReference type="Gene3D" id="2.40.170.20">
    <property type="entry name" value="TonB-dependent receptor, beta-barrel domain"/>
    <property type="match status" value="2"/>
</dbReference>
<feature type="chain" id="PRO_5031522808" evidence="13">
    <location>
        <begin position="30"/>
        <end position="881"/>
    </location>
</feature>
<evidence type="ECO:0000256" key="9">
    <source>
        <dbReference type="ARBA" id="ARBA00023136"/>
    </source>
</evidence>
<dbReference type="SUPFAM" id="SSF56935">
    <property type="entry name" value="Porins"/>
    <property type="match status" value="1"/>
</dbReference>
<reference evidence="16 17" key="1">
    <citation type="submission" date="2020-08" db="EMBL/GenBank/DDBJ databases">
        <title>Genomic Encyclopedia of Type Strains, Phase IV (KMG-IV): sequencing the most valuable type-strain genomes for metagenomic binning, comparative biology and taxonomic classification.</title>
        <authorList>
            <person name="Goeker M."/>
        </authorList>
    </citation>
    <scope>NUCLEOTIDE SEQUENCE [LARGE SCALE GENOMIC DNA]</scope>
    <source>
        <strain evidence="16 17">DSM 4737</strain>
    </source>
</reference>
<keyword evidence="3 11" id="KW-1134">Transmembrane beta strand</keyword>
<evidence type="ECO:0000313" key="16">
    <source>
        <dbReference type="EMBL" id="MBB5744891.1"/>
    </source>
</evidence>
<evidence type="ECO:0000256" key="11">
    <source>
        <dbReference type="PROSITE-ProRule" id="PRU01360"/>
    </source>
</evidence>
<keyword evidence="7" id="KW-0406">Ion transport</keyword>
<name>A0A7W9CG45_9CAUL</name>
<dbReference type="AlphaFoldDB" id="A0A7W9CG45"/>
<dbReference type="InterPro" id="IPR036942">
    <property type="entry name" value="Beta-barrel_TonB_sf"/>
</dbReference>
<evidence type="ECO:0000256" key="7">
    <source>
        <dbReference type="ARBA" id="ARBA00023065"/>
    </source>
</evidence>
<evidence type="ECO:0000256" key="8">
    <source>
        <dbReference type="ARBA" id="ARBA00023077"/>
    </source>
</evidence>
<keyword evidence="4" id="KW-0410">Iron transport</keyword>
<keyword evidence="16" id="KW-0675">Receptor</keyword>
<evidence type="ECO:0000256" key="13">
    <source>
        <dbReference type="SAM" id="SignalP"/>
    </source>
</evidence>